<dbReference type="InterPro" id="IPR021858">
    <property type="entry name" value="Fun_TF"/>
</dbReference>
<gene>
    <name evidence="1" type="ORF">RDB_LOCUS132967</name>
</gene>
<evidence type="ECO:0000313" key="2">
    <source>
        <dbReference type="Proteomes" id="UP000663853"/>
    </source>
</evidence>
<dbReference type="Pfam" id="PF11951">
    <property type="entry name" value="Fungal_trans_2"/>
    <property type="match status" value="1"/>
</dbReference>
<dbReference type="Proteomes" id="UP000663853">
    <property type="component" value="Unassembled WGS sequence"/>
</dbReference>
<dbReference type="EMBL" id="CAJMXA010003726">
    <property type="protein sequence ID" value="CAE6513559.1"/>
    <property type="molecule type" value="Genomic_DNA"/>
</dbReference>
<protein>
    <submittedName>
        <fullName evidence="1">Uncharacterized protein</fullName>
    </submittedName>
</protein>
<evidence type="ECO:0000313" key="1">
    <source>
        <dbReference type="EMBL" id="CAE6513559.1"/>
    </source>
</evidence>
<name>A0A8H3D996_9AGAM</name>
<reference evidence="1" key="1">
    <citation type="submission" date="2021-01" db="EMBL/GenBank/DDBJ databases">
        <authorList>
            <person name="Kaushik A."/>
        </authorList>
    </citation>
    <scope>NUCLEOTIDE SEQUENCE</scope>
    <source>
        <strain evidence="1">AG6-10EEA</strain>
    </source>
</reference>
<organism evidence="1 2">
    <name type="scientific">Rhizoctonia solani</name>
    <dbReference type="NCBI Taxonomy" id="456999"/>
    <lineage>
        <taxon>Eukaryota</taxon>
        <taxon>Fungi</taxon>
        <taxon>Dikarya</taxon>
        <taxon>Basidiomycota</taxon>
        <taxon>Agaricomycotina</taxon>
        <taxon>Agaricomycetes</taxon>
        <taxon>Cantharellales</taxon>
        <taxon>Ceratobasidiaceae</taxon>
        <taxon>Rhizoctonia</taxon>
    </lineage>
</organism>
<dbReference type="AlphaFoldDB" id="A0A8H3D996"/>
<accession>A0A8H3D996</accession>
<proteinExistence type="predicted"/>
<sequence>MDKNVKDNTLPFVLNCYSQWAIARVFEPLKVAHAMREQIIAQFSSEDTRTRTILIANVMDMFAKNLVIDSTRRSILDRLVLDVRKSGSDFMASPPSFAPKSDNEIAMRTLDSMLEIFSLQTTTQPIATCIRSLDYAAPVFRRACPEPPGQPVNLPNILLAPNPNLRHFATIDVVKSITTGTPTYFKYEVPFSLELCERMYQLQGNLGLQWLHGFPDQFILLFAWINSLCETPGASTDSKLIAWIETNLPRIEVAIDQSGDPLLRIGRMVVQECWRCVVLIYLYMALCKADAYDHRVVCAQKSFMRLIRSVKAGRNPDAYLFTPVTIAGVATIEDRDRETLRHRILNVRECAEHGTTGNDFMLMLEDIWARSRGEGRAAVWSDLRVAYFRVVGK</sequence>
<comment type="caution">
    <text evidence="1">The sequence shown here is derived from an EMBL/GenBank/DDBJ whole genome shotgun (WGS) entry which is preliminary data.</text>
</comment>